<keyword evidence="2" id="KW-1185">Reference proteome</keyword>
<dbReference type="RefSeq" id="WP_217977825.1">
    <property type="nucleotide sequence ID" value="NZ_JAHTBI010000094.1"/>
</dbReference>
<dbReference type="AlphaFoldDB" id="A0A9Q3AGB1"/>
<reference evidence="1" key="2">
    <citation type="journal article" date="2023" name="Plant Pathol.">
        <title>Dismantling and reorganizing Pseudomonas marginalis sensu#lato.</title>
        <authorList>
            <person name="Sawada H."/>
            <person name="Fujikawa T."/>
            <person name="Satou M."/>
        </authorList>
    </citation>
    <scope>NUCLEOTIDE SEQUENCE</scope>
    <source>
        <strain evidence="1">MAFF 301350</strain>
    </source>
</reference>
<organism evidence="1 2">
    <name type="scientific">Pseudomonas aegrilactucae</name>
    <dbReference type="NCBI Taxonomy" id="2854028"/>
    <lineage>
        <taxon>Bacteria</taxon>
        <taxon>Pseudomonadati</taxon>
        <taxon>Pseudomonadota</taxon>
        <taxon>Gammaproteobacteria</taxon>
        <taxon>Pseudomonadales</taxon>
        <taxon>Pseudomonadaceae</taxon>
        <taxon>Pseudomonas</taxon>
    </lineage>
</organism>
<dbReference type="Proteomes" id="UP001106592">
    <property type="component" value="Unassembled WGS sequence"/>
</dbReference>
<proteinExistence type="predicted"/>
<name>A0A9Q3AGB1_9PSED</name>
<comment type="caution">
    <text evidence="1">The sequence shown here is derived from an EMBL/GenBank/DDBJ whole genome shotgun (WGS) entry which is preliminary data.</text>
</comment>
<reference evidence="1" key="1">
    <citation type="journal article" date="2022" name="Int. J. Syst. Evol. Microbiol.">
        <title>Pseudomonas aegrilactucae sp. nov. and Pseudomonas morbosilactucae sp. nov., pathogens causing bacterial rot of lettuce in Japan.</title>
        <authorList>
            <person name="Sawada H."/>
            <person name="Fujikawa T."/>
            <person name="Satou M."/>
        </authorList>
    </citation>
    <scope>NUCLEOTIDE SEQUENCE</scope>
    <source>
        <strain evidence="1">MAFF 301350</strain>
    </source>
</reference>
<sequence length="236" mass="27330">MSLIEKVRQRIRHKGLYRALRPLWQRHVLCHWQLVWLQRDPRAAVPRRPARPCPPLQRAVITPLNTGAFERYFPQHVQAMHELAQQGHTGLMYLDAAGDAVAMIWASTRDYHDRHYYGCSFAVQPGDFFQFAGEVDRAYFGTTLSTQAQLELWETMLSKGCTRIVNVVALDNVQAVKMHLHLDYQEQGRITHVYKLFGRWSFSRVSCYAGSRLTHLQPRARRAAKHRQAEPENSAP</sequence>
<dbReference type="EMBL" id="JAHTBI010000094">
    <property type="protein sequence ID" value="MBV6289803.1"/>
    <property type="molecule type" value="Genomic_DNA"/>
</dbReference>
<protein>
    <submittedName>
        <fullName evidence="1">N-acetyltransferase</fullName>
    </submittedName>
</protein>
<gene>
    <name evidence="1" type="ORF">KUO17_22695</name>
</gene>
<evidence type="ECO:0000313" key="1">
    <source>
        <dbReference type="EMBL" id="MBV6289803.1"/>
    </source>
</evidence>
<evidence type="ECO:0000313" key="2">
    <source>
        <dbReference type="Proteomes" id="UP001106592"/>
    </source>
</evidence>
<accession>A0A9Q3AGB1</accession>